<protein>
    <submittedName>
        <fullName evidence="2">Prevent-host-death protein</fullName>
    </submittedName>
</protein>
<gene>
    <name evidence="2" type="ORF">E3O06_10415</name>
</gene>
<sequence>MTLINDLRATTRRSSDLSKHSADVFAEAEDHTVQITRRDGEPLVLMSQREADARALLLQFAADLITVTLDDEGTLSSRMADRFPWMLALSPGDQAQCAKDLVNAARASFATGQAHLAIAELTSWRETATALAAGLASYPVESLEWLEDAELVERP</sequence>
<comment type="similarity">
    <text evidence="1">Belongs to the phD/YefM antitoxin family.</text>
</comment>
<dbReference type="SUPFAM" id="SSF143120">
    <property type="entry name" value="YefM-like"/>
    <property type="match status" value="1"/>
</dbReference>
<dbReference type="RefSeq" id="WP_134503303.1">
    <property type="nucleotide sequence ID" value="NZ_SOEY01000019.1"/>
</dbReference>
<dbReference type="Proteomes" id="UP000298173">
    <property type="component" value="Unassembled WGS sequence"/>
</dbReference>
<accession>A0A4R8UXS2</accession>
<name>A0A4R8UXS2_9MICO</name>
<proteinExistence type="inferred from homology"/>
<organism evidence="2 3">
    <name type="scientific">Cryobacterium glaciale</name>
    <dbReference type="NCBI Taxonomy" id="1259145"/>
    <lineage>
        <taxon>Bacteria</taxon>
        <taxon>Bacillati</taxon>
        <taxon>Actinomycetota</taxon>
        <taxon>Actinomycetes</taxon>
        <taxon>Micrococcales</taxon>
        <taxon>Microbacteriaceae</taxon>
        <taxon>Cryobacterium</taxon>
    </lineage>
</organism>
<evidence type="ECO:0000256" key="1">
    <source>
        <dbReference type="ARBA" id="ARBA00009981"/>
    </source>
</evidence>
<comment type="caution">
    <text evidence="2">The sequence shown here is derived from an EMBL/GenBank/DDBJ whole genome shotgun (WGS) entry which is preliminary data.</text>
</comment>
<dbReference type="OrthoDB" id="3378334at2"/>
<reference evidence="2 3" key="1">
    <citation type="submission" date="2019-03" db="EMBL/GenBank/DDBJ databases">
        <title>Genomics of glacier-inhabiting Cryobacterium strains.</title>
        <authorList>
            <person name="Liu Q."/>
            <person name="Xin Y.-H."/>
        </authorList>
    </citation>
    <scope>NUCLEOTIDE SEQUENCE [LARGE SCALE GENOMIC DNA]</scope>
    <source>
        <strain evidence="2 3">HLT2-23</strain>
    </source>
</reference>
<dbReference type="EMBL" id="SOEY01000019">
    <property type="protein sequence ID" value="TFB72711.1"/>
    <property type="molecule type" value="Genomic_DNA"/>
</dbReference>
<dbReference type="InterPro" id="IPR036165">
    <property type="entry name" value="YefM-like_sf"/>
</dbReference>
<dbReference type="AlphaFoldDB" id="A0A4R8UXS2"/>
<keyword evidence="3" id="KW-1185">Reference proteome</keyword>
<dbReference type="Gene3D" id="3.40.1620.10">
    <property type="entry name" value="YefM-like domain"/>
    <property type="match status" value="1"/>
</dbReference>
<evidence type="ECO:0000313" key="3">
    <source>
        <dbReference type="Proteomes" id="UP000298173"/>
    </source>
</evidence>
<evidence type="ECO:0000313" key="2">
    <source>
        <dbReference type="EMBL" id="TFB72711.1"/>
    </source>
</evidence>